<dbReference type="InterPro" id="IPR000294">
    <property type="entry name" value="GLA_domain"/>
</dbReference>
<keyword evidence="6" id="KW-0964">Secreted</keyword>
<evidence type="ECO:0000256" key="6">
    <source>
        <dbReference type="ARBA" id="ARBA00022525"/>
    </source>
</evidence>
<comment type="similarity">
    <text evidence="2">Belongs to the osteocalcin/matrix Gla protein family.</text>
</comment>
<sequence length="97" mass="11684">MRFLIWFAVVALWIAVCFSYESDESFDSGEDVFMNPYSANSFMNSNTNRRQTGYYYERLMERYKSPRERQRESCEEYTPCDRFARRYGYQQAGIGRS</sequence>
<dbReference type="GO" id="GO:0030154">
    <property type="term" value="P:cell differentiation"/>
    <property type="evidence" value="ECO:0007669"/>
    <property type="project" value="UniProtKB-KW"/>
</dbReference>
<dbReference type="Pfam" id="PF25890">
    <property type="entry name" value="BGLAP_C"/>
    <property type="match status" value="1"/>
</dbReference>
<keyword evidence="10" id="KW-1015">Disulfide bond</keyword>
<organism evidence="14">
    <name type="scientific">Acipenser naccarii</name>
    <name type="common">Adriatic sturgeon</name>
    <dbReference type="NCBI Taxonomy" id="42330"/>
    <lineage>
        <taxon>Eukaryota</taxon>
        <taxon>Metazoa</taxon>
        <taxon>Chordata</taxon>
        <taxon>Craniata</taxon>
        <taxon>Vertebrata</taxon>
        <taxon>Euteleostomi</taxon>
        <taxon>Actinopterygii</taxon>
        <taxon>Chondrostei</taxon>
        <taxon>Acipenseriformes</taxon>
        <taxon>Acipenseridae</taxon>
        <taxon>Acipenser</taxon>
    </lineage>
</organism>
<comment type="subcellular location">
    <subcellularLocation>
        <location evidence="1">Secreted</location>
    </subcellularLocation>
</comment>
<dbReference type="GO" id="GO:0051216">
    <property type="term" value="P:cartilage development"/>
    <property type="evidence" value="ECO:0007669"/>
    <property type="project" value="UniProtKB-KW"/>
</dbReference>
<evidence type="ECO:0000256" key="10">
    <source>
        <dbReference type="ARBA" id="ARBA00023157"/>
    </source>
</evidence>
<evidence type="ECO:0000256" key="8">
    <source>
        <dbReference type="ARBA" id="ARBA00022782"/>
    </source>
</evidence>
<dbReference type="InterPro" id="IPR035972">
    <property type="entry name" value="GLA-like_dom_SF"/>
</dbReference>
<dbReference type="EMBL" id="HM182000">
    <property type="protein sequence ID" value="ADM53100.1"/>
    <property type="molecule type" value="mRNA"/>
</dbReference>
<dbReference type="GO" id="GO:0001503">
    <property type="term" value="P:ossification"/>
    <property type="evidence" value="ECO:0007669"/>
    <property type="project" value="UniProtKB-KW"/>
</dbReference>
<name>R9Q7I5_ACINA</name>
<feature type="chain" id="PRO_5007217192" description="Matrix Gla protein" evidence="12">
    <location>
        <begin position="20"/>
        <end position="97"/>
    </location>
</feature>
<dbReference type="AlphaFoldDB" id="R9Q7I5"/>
<feature type="domain" description="Gla" evidence="13">
    <location>
        <begin position="52"/>
        <end position="97"/>
    </location>
</feature>
<proteinExistence type="evidence at transcript level"/>
<dbReference type="GO" id="GO:0031012">
    <property type="term" value="C:extracellular matrix"/>
    <property type="evidence" value="ECO:0007669"/>
    <property type="project" value="InterPro"/>
</dbReference>
<evidence type="ECO:0000256" key="4">
    <source>
        <dbReference type="ARBA" id="ARBA00022473"/>
    </source>
</evidence>
<keyword evidence="5" id="KW-0301">Gamma-carboxyglutamic acid</keyword>
<dbReference type="GO" id="GO:0005509">
    <property type="term" value="F:calcium ion binding"/>
    <property type="evidence" value="ECO:0007669"/>
    <property type="project" value="InterPro"/>
</dbReference>
<dbReference type="PANTHER" id="PTHR10109:SF0">
    <property type="entry name" value="MATRIX GLA PROTEIN"/>
    <property type="match status" value="1"/>
</dbReference>
<keyword evidence="9" id="KW-0892">Osteogenesis</keyword>
<evidence type="ECO:0000259" key="13">
    <source>
        <dbReference type="PROSITE" id="PS50998"/>
    </source>
</evidence>
<evidence type="ECO:0000256" key="9">
    <source>
        <dbReference type="ARBA" id="ARBA00022855"/>
    </source>
</evidence>
<evidence type="ECO:0000256" key="5">
    <source>
        <dbReference type="ARBA" id="ARBA00022479"/>
    </source>
</evidence>
<dbReference type="GO" id="GO:0005576">
    <property type="term" value="C:extracellular region"/>
    <property type="evidence" value="ECO:0007669"/>
    <property type="project" value="UniProtKB-SubCell"/>
</dbReference>
<gene>
    <name evidence="14" type="primary">MGP</name>
</gene>
<evidence type="ECO:0000256" key="2">
    <source>
        <dbReference type="ARBA" id="ARBA00008850"/>
    </source>
</evidence>
<keyword evidence="7" id="KW-0597">Phosphoprotein</keyword>
<dbReference type="InterPro" id="IPR058704">
    <property type="entry name" value="BGLAP-like_C"/>
</dbReference>
<accession>R9Q7I5</accession>
<feature type="signal peptide" evidence="12">
    <location>
        <begin position="1"/>
        <end position="19"/>
    </location>
</feature>
<evidence type="ECO:0000256" key="7">
    <source>
        <dbReference type="ARBA" id="ARBA00022553"/>
    </source>
</evidence>
<evidence type="ECO:0000256" key="1">
    <source>
        <dbReference type="ARBA" id="ARBA00004613"/>
    </source>
</evidence>
<dbReference type="InterPro" id="IPR027118">
    <property type="entry name" value="MGP"/>
</dbReference>
<evidence type="ECO:0000313" key="14">
    <source>
        <dbReference type="EMBL" id="ADM53100.1"/>
    </source>
</evidence>
<dbReference type="SUPFAM" id="SSF57630">
    <property type="entry name" value="GLA-domain"/>
    <property type="match status" value="1"/>
</dbReference>
<reference evidence="14" key="1">
    <citation type="submission" date="2010-05" db="EMBL/GenBank/DDBJ databases">
        <authorList>
            <person name="Viegas C."/>
            <person name="Cancela L."/>
        </authorList>
    </citation>
    <scope>NUCLEOTIDE SEQUENCE</scope>
</reference>
<evidence type="ECO:0000256" key="3">
    <source>
        <dbReference type="ARBA" id="ARBA00017145"/>
    </source>
</evidence>
<evidence type="ECO:0000256" key="12">
    <source>
        <dbReference type="SAM" id="SignalP"/>
    </source>
</evidence>
<dbReference type="PROSITE" id="PS50998">
    <property type="entry name" value="GLA_2"/>
    <property type="match status" value="1"/>
</dbReference>
<keyword evidence="11" id="KW-0891">Chondrogenesis</keyword>
<evidence type="ECO:0000256" key="11">
    <source>
        <dbReference type="ARBA" id="ARBA00023188"/>
    </source>
</evidence>
<keyword evidence="8" id="KW-0221">Differentiation</keyword>
<dbReference type="PANTHER" id="PTHR10109">
    <property type="entry name" value="MATRIX GLA PROTEIN"/>
    <property type="match status" value="1"/>
</dbReference>
<keyword evidence="12" id="KW-0732">Signal</keyword>
<dbReference type="SMART" id="SM00069">
    <property type="entry name" value="GLA"/>
    <property type="match status" value="1"/>
</dbReference>
<protein>
    <recommendedName>
        <fullName evidence="3">Matrix Gla protein</fullName>
    </recommendedName>
</protein>
<keyword evidence="4" id="KW-0217">Developmental protein</keyword>